<name>A0A8K0QZQ3_9PLEO</name>
<evidence type="ECO:0008006" key="4">
    <source>
        <dbReference type="Google" id="ProtNLM"/>
    </source>
</evidence>
<dbReference type="AlphaFoldDB" id="A0A8K0QZQ3"/>
<dbReference type="Gene3D" id="3.30.1200.10">
    <property type="entry name" value="YggU-like"/>
    <property type="match status" value="1"/>
</dbReference>
<dbReference type="Pfam" id="PF02594">
    <property type="entry name" value="DUF167"/>
    <property type="match status" value="1"/>
</dbReference>
<protein>
    <recommendedName>
        <fullName evidence="4">YggU-like protein</fullName>
    </recommendedName>
</protein>
<reference evidence="2" key="1">
    <citation type="journal article" date="2021" name="Nat. Commun.">
        <title>Genetic determinants of endophytism in the Arabidopsis root mycobiome.</title>
        <authorList>
            <person name="Mesny F."/>
            <person name="Miyauchi S."/>
            <person name="Thiergart T."/>
            <person name="Pickel B."/>
            <person name="Atanasova L."/>
            <person name="Karlsson M."/>
            <person name="Huettel B."/>
            <person name="Barry K.W."/>
            <person name="Haridas S."/>
            <person name="Chen C."/>
            <person name="Bauer D."/>
            <person name="Andreopoulos W."/>
            <person name="Pangilinan J."/>
            <person name="LaButti K."/>
            <person name="Riley R."/>
            <person name="Lipzen A."/>
            <person name="Clum A."/>
            <person name="Drula E."/>
            <person name="Henrissat B."/>
            <person name="Kohler A."/>
            <person name="Grigoriev I.V."/>
            <person name="Martin F.M."/>
            <person name="Hacquard S."/>
        </authorList>
    </citation>
    <scope>NUCLEOTIDE SEQUENCE</scope>
    <source>
        <strain evidence="2">MPI-SDFR-AT-0120</strain>
    </source>
</reference>
<gene>
    <name evidence="2" type="ORF">FB567DRAFT_531482</name>
</gene>
<evidence type="ECO:0000313" key="2">
    <source>
        <dbReference type="EMBL" id="KAH7080678.1"/>
    </source>
</evidence>
<dbReference type="PANTHER" id="PTHR13420">
    <property type="entry name" value="UPF0235 PROTEIN C15ORF40"/>
    <property type="match status" value="1"/>
</dbReference>
<dbReference type="HAMAP" id="MF_00634">
    <property type="entry name" value="UPF0235"/>
    <property type="match status" value="1"/>
</dbReference>
<dbReference type="Proteomes" id="UP000813461">
    <property type="component" value="Unassembled WGS sequence"/>
</dbReference>
<accession>A0A8K0QZQ3</accession>
<dbReference type="SUPFAM" id="SSF69786">
    <property type="entry name" value="YggU-like"/>
    <property type="match status" value="1"/>
</dbReference>
<dbReference type="InterPro" id="IPR036591">
    <property type="entry name" value="YggU-like_sf"/>
</dbReference>
<dbReference type="SMART" id="SM01152">
    <property type="entry name" value="DUF167"/>
    <property type="match status" value="1"/>
</dbReference>
<dbReference type="PANTHER" id="PTHR13420:SF7">
    <property type="entry name" value="UPF0235 PROTEIN C15ORF40"/>
    <property type="match status" value="1"/>
</dbReference>
<evidence type="ECO:0000256" key="1">
    <source>
        <dbReference type="ARBA" id="ARBA00010364"/>
    </source>
</evidence>
<organism evidence="2 3">
    <name type="scientific">Paraphoma chrysanthemicola</name>
    <dbReference type="NCBI Taxonomy" id="798071"/>
    <lineage>
        <taxon>Eukaryota</taxon>
        <taxon>Fungi</taxon>
        <taxon>Dikarya</taxon>
        <taxon>Ascomycota</taxon>
        <taxon>Pezizomycotina</taxon>
        <taxon>Dothideomycetes</taxon>
        <taxon>Pleosporomycetidae</taxon>
        <taxon>Pleosporales</taxon>
        <taxon>Pleosporineae</taxon>
        <taxon>Phaeosphaeriaceae</taxon>
        <taxon>Paraphoma</taxon>
    </lineage>
</organism>
<comment type="caution">
    <text evidence="2">The sequence shown here is derived from an EMBL/GenBank/DDBJ whole genome shotgun (WGS) entry which is preliminary data.</text>
</comment>
<comment type="similarity">
    <text evidence="1">Belongs to the UPF0235 family.</text>
</comment>
<evidence type="ECO:0000313" key="3">
    <source>
        <dbReference type="Proteomes" id="UP000813461"/>
    </source>
</evidence>
<dbReference type="EMBL" id="JAGMVJ010000015">
    <property type="protein sequence ID" value="KAH7080678.1"/>
    <property type="molecule type" value="Genomic_DNA"/>
</dbReference>
<dbReference type="OrthoDB" id="244097at2759"/>
<dbReference type="InterPro" id="IPR003746">
    <property type="entry name" value="DUF167"/>
</dbReference>
<dbReference type="GO" id="GO:0005737">
    <property type="term" value="C:cytoplasm"/>
    <property type="evidence" value="ECO:0007669"/>
    <property type="project" value="TreeGrafter"/>
</dbReference>
<dbReference type="NCBIfam" id="TIGR00251">
    <property type="entry name" value="DUF167 family protein"/>
    <property type="match status" value="1"/>
</dbReference>
<proteinExistence type="inferred from homology"/>
<sequence length="128" mass="13721">MTVLRPKNALPSVGAAVRWFAGSGKGDQNAVRLLCHVKPGVSATREGVSAITDEYVEVCVASQARDGEANKAVVKVIAEAVKLPKSNVQIVKGLQSRQKVVNIEIATDASPKEKVEWVWKALTSSLRN</sequence>
<keyword evidence="3" id="KW-1185">Reference proteome</keyword>